<dbReference type="PROSITE" id="PS50111">
    <property type="entry name" value="CHEMOTAXIS_TRANSDUC_2"/>
    <property type="match status" value="1"/>
</dbReference>
<evidence type="ECO:0000256" key="3">
    <source>
        <dbReference type="ARBA" id="ARBA00022989"/>
    </source>
</evidence>
<evidence type="ECO:0000256" key="6">
    <source>
        <dbReference type="ARBA" id="ARBA00029447"/>
    </source>
</evidence>
<dbReference type="InterPro" id="IPR004089">
    <property type="entry name" value="MCPsignal_dom"/>
</dbReference>
<dbReference type="CDD" id="cd11386">
    <property type="entry name" value="MCP_signal"/>
    <property type="match status" value="1"/>
</dbReference>
<sequence>MHMLALSQKQKTGVFLVILTLGFVILGGFTASRLNGLSHQYELSANVSQGTVSLLQLQSDILILASQLKSVTNEQLDDTKQSITDIAKAVTVDAQFLQRVSLADFAAQLTKSVDQFEQAVSPWLSLKSELGFSVDSGKLGELKRLASVIESKIAETGMVTINSDFQAMIKAQQTYLLQPNEQNLTLFNRALAGFVTMSNTYAMLDLYQQEIDQFKSTFERVSVLSQQVEASEQQMLSTESQMKAVVANASQALETLSHSYTDVAQQDAQHTVWSVLFACAVLAVFAVTSSALLGAQQRRALLQTNQVMQAVSAGDLSQRMVVGRNSKDEFNQLALTINTSCEKLGQLVHQVQDSSSALSDNASELNAGLDRLSKGQSELLGQSQMLASATEQVSVTTQEVSGSLEFVAEISRSSTLAANDGSQIIATAIQSIEDIGQVLESAAAHISQLEEASSKIDSVMDIINGVAEQTNLLALNAAIEAARAGEQGRGFAVVADEVRSLAVRTVSAVEDISGTVDQMKNESAAVIEAISQSERSMMLGRERGQAAMSAMSGITEKADEAAQKTQDIFDAIKELASTSQSMADNMTQISSAMQTLGENNSQLKAVSDLVNHRSSGLSDDCQKFIV</sequence>
<protein>
    <submittedName>
        <fullName evidence="11">Methyl-accepting chemotaxis protein</fullName>
    </submittedName>
</protein>
<dbReference type="InterPro" id="IPR004090">
    <property type="entry name" value="Chemotax_Me-accpt_rcpt"/>
</dbReference>
<accession>A0ABV5HJU6</accession>
<dbReference type="SUPFAM" id="SSF58104">
    <property type="entry name" value="Methyl-accepting chemotaxis protein (MCP) signaling domain"/>
    <property type="match status" value="1"/>
</dbReference>
<keyword evidence="4 8" id="KW-0472">Membrane</keyword>
<dbReference type="PRINTS" id="PR00260">
    <property type="entry name" value="CHEMTRNSDUCR"/>
</dbReference>
<dbReference type="CDD" id="cd06225">
    <property type="entry name" value="HAMP"/>
    <property type="match status" value="1"/>
</dbReference>
<evidence type="ECO:0000256" key="8">
    <source>
        <dbReference type="SAM" id="Phobius"/>
    </source>
</evidence>
<dbReference type="Pfam" id="PF00672">
    <property type="entry name" value="HAMP"/>
    <property type="match status" value="1"/>
</dbReference>
<comment type="similarity">
    <text evidence="6">Belongs to the methyl-accepting chemotaxis (MCP) protein family.</text>
</comment>
<dbReference type="RefSeq" id="WP_390190347.1">
    <property type="nucleotide sequence ID" value="NZ_JBHMEP010000001.1"/>
</dbReference>
<evidence type="ECO:0000256" key="4">
    <source>
        <dbReference type="ARBA" id="ARBA00023136"/>
    </source>
</evidence>
<reference evidence="11 12" key="1">
    <citation type="submission" date="2024-09" db="EMBL/GenBank/DDBJ databases">
        <authorList>
            <person name="Sun Q."/>
            <person name="Mori K."/>
        </authorList>
    </citation>
    <scope>NUCLEOTIDE SEQUENCE [LARGE SCALE GENOMIC DNA]</scope>
    <source>
        <strain evidence="11 12">CECT 8064</strain>
    </source>
</reference>
<evidence type="ECO:0000313" key="12">
    <source>
        <dbReference type="Proteomes" id="UP001589645"/>
    </source>
</evidence>
<feature type="transmembrane region" description="Helical" evidence="8">
    <location>
        <begin position="12"/>
        <end position="31"/>
    </location>
</feature>
<evidence type="ECO:0000256" key="5">
    <source>
        <dbReference type="ARBA" id="ARBA00023224"/>
    </source>
</evidence>
<feature type="transmembrane region" description="Helical" evidence="8">
    <location>
        <begin position="272"/>
        <end position="293"/>
    </location>
</feature>
<dbReference type="PANTHER" id="PTHR32089:SF119">
    <property type="entry name" value="METHYL-ACCEPTING CHEMOTAXIS PROTEIN CTPL"/>
    <property type="match status" value="1"/>
</dbReference>
<organism evidence="11 12">
    <name type="scientific">Vibrio olivae</name>
    <dbReference type="NCBI Taxonomy" id="1243002"/>
    <lineage>
        <taxon>Bacteria</taxon>
        <taxon>Pseudomonadati</taxon>
        <taxon>Pseudomonadota</taxon>
        <taxon>Gammaproteobacteria</taxon>
        <taxon>Vibrionales</taxon>
        <taxon>Vibrionaceae</taxon>
        <taxon>Vibrio</taxon>
    </lineage>
</organism>
<dbReference type="InterPro" id="IPR003660">
    <property type="entry name" value="HAMP_dom"/>
</dbReference>
<comment type="caution">
    <text evidence="11">The sequence shown here is derived from an EMBL/GenBank/DDBJ whole genome shotgun (WGS) entry which is preliminary data.</text>
</comment>
<dbReference type="Gene3D" id="1.10.287.950">
    <property type="entry name" value="Methyl-accepting chemotaxis protein"/>
    <property type="match status" value="1"/>
</dbReference>
<evidence type="ECO:0000256" key="7">
    <source>
        <dbReference type="PROSITE-ProRule" id="PRU00284"/>
    </source>
</evidence>
<evidence type="ECO:0000256" key="1">
    <source>
        <dbReference type="ARBA" id="ARBA00004141"/>
    </source>
</evidence>
<evidence type="ECO:0000259" key="9">
    <source>
        <dbReference type="PROSITE" id="PS50111"/>
    </source>
</evidence>
<keyword evidence="12" id="KW-1185">Reference proteome</keyword>
<keyword evidence="3 8" id="KW-1133">Transmembrane helix</keyword>
<evidence type="ECO:0000313" key="11">
    <source>
        <dbReference type="EMBL" id="MFB9134444.1"/>
    </source>
</evidence>
<evidence type="ECO:0000259" key="10">
    <source>
        <dbReference type="PROSITE" id="PS50885"/>
    </source>
</evidence>
<dbReference type="Pfam" id="PF00015">
    <property type="entry name" value="MCPsignal"/>
    <property type="match status" value="1"/>
</dbReference>
<dbReference type="PROSITE" id="PS50885">
    <property type="entry name" value="HAMP"/>
    <property type="match status" value="1"/>
</dbReference>
<dbReference type="Proteomes" id="UP001589645">
    <property type="component" value="Unassembled WGS sequence"/>
</dbReference>
<dbReference type="EMBL" id="JBHMEP010000001">
    <property type="protein sequence ID" value="MFB9134444.1"/>
    <property type="molecule type" value="Genomic_DNA"/>
</dbReference>
<keyword evidence="5 7" id="KW-0807">Transducer</keyword>
<evidence type="ECO:0000256" key="2">
    <source>
        <dbReference type="ARBA" id="ARBA00022692"/>
    </source>
</evidence>
<feature type="domain" description="Methyl-accepting transducer" evidence="9">
    <location>
        <begin position="354"/>
        <end position="590"/>
    </location>
</feature>
<dbReference type="PANTHER" id="PTHR32089">
    <property type="entry name" value="METHYL-ACCEPTING CHEMOTAXIS PROTEIN MCPB"/>
    <property type="match status" value="1"/>
</dbReference>
<proteinExistence type="inferred from homology"/>
<gene>
    <name evidence="11" type="ORF">ACFFUV_05585</name>
</gene>
<comment type="subcellular location">
    <subcellularLocation>
        <location evidence="1">Membrane</location>
        <topology evidence="1">Multi-pass membrane protein</topology>
    </subcellularLocation>
</comment>
<dbReference type="SMART" id="SM00283">
    <property type="entry name" value="MA"/>
    <property type="match status" value="1"/>
</dbReference>
<keyword evidence="2 8" id="KW-0812">Transmembrane</keyword>
<name>A0ABV5HJU6_9VIBR</name>
<feature type="domain" description="HAMP" evidence="10">
    <location>
        <begin position="295"/>
        <end position="349"/>
    </location>
</feature>